<sequence>METGKRKRKRNEEIESSNAGEQRGQLLIDGEEWTTTNFNTRILIELRTNTPRIQPAVLFISCREFGLLQRGILSQYSDDICNPAALRARLLSDGIIQAIQEESHL</sequence>
<reference evidence="2" key="1">
    <citation type="submission" date="2022-07" db="EMBL/GenBank/DDBJ databases">
        <authorList>
            <person name="Macas J."/>
            <person name="Novak P."/>
            <person name="Neumann P."/>
        </authorList>
    </citation>
    <scope>NUCLEOTIDE SEQUENCE</scope>
</reference>
<dbReference type="AlphaFoldDB" id="A0A9P0YSE3"/>
<keyword evidence="3" id="KW-1185">Reference proteome</keyword>
<evidence type="ECO:0000256" key="1">
    <source>
        <dbReference type="SAM" id="MobiDB-lite"/>
    </source>
</evidence>
<accession>A0A9P0YSE3</accession>
<dbReference type="EMBL" id="CAMAPE010000009">
    <property type="protein sequence ID" value="CAH9074886.1"/>
    <property type="molecule type" value="Genomic_DNA"/>
</dbReference>
<evidence type="ECO:0000313" key="2">
    <source>
        <dbReference type="EMBL" id="CAH9074886.1"/>
    </source>
</evidence>
<evidence type="ECO:0000313" key="3">
    <source>
        <dbReference type="Proteomes" id="UP001152484"/>
    </source>
</evidence>
<gene>
    <name evidence="2" type="ORF">CEURO_LOCUS5359</name>
</gene>
<feature type="region of interest" description="Disordered" evidence="1">
    <location>
        <begin position="1"/>
        <end position="23"/>
    </location>
</feature>
<proteinExistence type="predicted"/>
<comment type="caution">
    <text evidence="2">The sequence shown here is derived from an EMBL/GenBank/DDBJ whole genome shotgun (WGS) entry which is preliminary data.</text>
</comment>
<protein>
    <submittedName>
        <fullName evidence="2">Uncharacterized protein</fullName>
    </submittedName>
</protein>
<name>A0A9P0YSE3_CUSEU</name>
<dbReference type="Proteomes" id="UP001152484">
    <property type="component" value="Unassembled WGS sequence"/>
</dbReference>
<organism evidence="2 3">
    <name type="scientific">Cuscuta europaea</name>
    <name type="common">European dodder</name>
    <dbReference type="NCBI Taxonomy" id="41803"/>
    <lineage>
        <taxon>Eukaryota</taxon>
        <taxon>Viridiplantae</taxon>
        <taxon>Streptophyta</taxon>
        <taxon>Embryophyta</taxon>
        <taxon>Tracheophyta</taxon>
        <taxon>Spermatophyta</taxon>
        <taxon>Magnoliopsida</taxon>
        <taxon>eudicotyledons</taxon>
        <taxon>Gunneridae</taxon>
        <taxon>Pentapetalae</taxon>
        <taxon>asterids</taxon>
        <taxon>lamiids</taxon>
        <taxon>Solanales</taxon>
        <taxon>Convolvulaceae</taxon>
        <taxon>Cuscuteae</taxon>
        <taxon>Cuscuta</taxon>
        <taxon>Cuscuta subgen. Cuscuta</taxon>
    </lineage>
</organism>